<sequence>MDTDSRPAVSYTYSPDISLISREYASLHVSRDSSHPHLQYLIDRSTRERPRRDRLHDTEVFFLPTLFLELPDYFCVALTCSRDTVGLRAGDTYQQSFLPLRDSGEIWKCSDLRRRKDALSD</sequence>
<reference evidence="1 2" key="1">
    <citation type="journal article" date="2021" name="Elife">
        <title>Chloroplast acquisition without the gene transfer in kleptoplastic sea slugs, Plakobranchus ocellatus.</title>
        <authorList>
            <person name="Maeda T."/>
            <person name="Takahashi S."/>
            <person name="Yoshida T."/>
            <person name="Shimamura S."/>
            <person name="Takaki Y."/>
            <person name="Nagai Y."/>
            <person name="Toyoda A."/>
            <person name="Suzuki Y."/>
            <person name="Arimoto A."/>
            <person name="Ishii H."/>
            <person name="Satoh N."/>
            <person name="Nishiyama T."/>
            <person name="Hasebe M."/>
            <person name="Maruyama T."/>
            <person name="Minagawa J."/>
            <person name="Obokata J."/>
            <person name="Shigenobu S."/>
        </authorList>
    </citation>
    <scope>NUCLEOTIDE SEQUENCE [LARGE SCALE GENOMIC DNA]</scope>
</reference>
<keyword evidence="2" id="KW-1185">Reference proteome</keyword>
<evidence type="ECO:0000313" key="1">
    <source>
        <dbReference type="EMBL" id="GFN75472.1"/>
    </source>
</evidence>
<evidence type="ECO:0000313" key="2">
    <source>
        <dbReference type="Proteomes" id="UP000735302"/>
    </source>
</evidence>
<accession>A0AAV3XZR9</accession>
<dbReference type="Proteomes" id="UP000735302">
    <property type="component" value="Unassembled WGS sequence"/>
</dbReference>
<comment type="caution">
    <text evidence="1">The sequence shown here is derived from an EMBL/GenBank/DDBJ whole genome shotgun (WGS) entry which is preliminary data.</text>
</comment>
<dbReference type="EMBL" id="BLXT01000273">
    <property type="protein sequence ID" value="GFN75472.1"/>
    <property type="molecule type" value="Genomic_DNA"/>
</dbReference>
<name>A0AAV3XZR9_9GAST</name>
<organism evidence="1 2">
    <name type="scientific">Plakobranchus ocellatus</name>
    <dbReference type="NCBI Taxonomy" id="259542"/>
    <lineage>
        <taxon>Eukaryota</taxon>
        <taxon>Metazoa</taxon>
        <taxon>Spiralia</taxon>
        <taxon>Lophotrochozoa</taxon>
        <taxon>Mollusca</taxon>
        <taxon>Gastropoda</taxon>
        <taxon>Heterobranchia</taxon>
        <taxon>Euthyneura</taxon>
        <taxon>Panpulmonata</taxon>
        <taxon>Sacoglossa</taxon>
        <taxon>Placobranchoidea</taxon>
        <taxon>Plakobranchidae</taxon>
        <taxon>Plakobranchus</taxon>
    </lineage>
</organism>
<proteinExistence type="predicted"/>
<dbReference type="AlphaFoldDB" id="A0AAV3XZR9"/>
<protein>
    <submittedName>
        <fullName evidence="1">Uncharacterized protein</fullName>
    </submittedName>
</protein>
<gene>
    <name evidence="1" type="ORF">PoB_000197800</name>
</gene>